<proteinExistence type="predicted"/>
<feature type="compositionally biased region" description="Basic and acidic residues" evidence="1">
    <location>
        <begin position="34"/>
        <end position="44"/>
    </location>
</feature>
<protein>
    <submittedName>
        <fullName evidence="2">ATPases involved in chromosome partitioning</fullName>
    </submittedName>
</protein>
<sequence length="359" mass="38994">MDAGNDKRKAGILAESARPQPVCAAVGGEGFRPTPREDRPASVDSRYWRRSDATYAAPACSEFQVVDQARAAQAGRDQGHVRTGVAVARLAEVGQPHHCVIDPETSLLQRVAGRVFHLRARRADGIAVAHLQQHLVDIGRDRALFGRQILIARAHRQAIGLAHDAAAQDLDRKRQVGHHLPDHSQLLVILLAEGGHVRLHLIEQPRHHGAYAIEMPRPAFALKHIADAGRVDGRGQRGAEWVHRVHVRQPQRIAAGIFQAAQVGLGRTRVARKIFIRAELGRVDEHAGHHTVGVLARQHHQRVMPDVQVAHGGHQRHAQALALPAVDQSAQGGKIGECLDHAAYACSASGKLPSRTACA</sequence>
<keyword evidence="3" id="KW-1185">Reference proteome</keyword>
<dbReference type="EMBL" id="AE013598">
    <property type="protein sequence ID" value="AAW75616.1"/>
    <property type="molecule type" value="Genomic_DNA"/>
</dbReference>
<dbReference type="STRING" id="291331.XOO2362"/>
<organism evidence="2 3">
    <name type="scientific">Xanthomonas oryzae pv. oryzae (strain KACC10331 / KXO85)</name>
    <dbReference type="NCBI Taxonomy" id="291331"/>
    <lineage>
        <taxon>Bacteria</taxon>
        <taxon>Pseudomonadati</taxon>
        <taxon>Pseudomonadota</taxon>
        <taxon>Gammaproteobacteria</taxon>
        <taxon>Lysobacterales</taxon>
        <taxon>Lysobacteraceae</taxon>
        <taxon>Xanthomonas</taxon>
    </lineage>
</organism>
<dbReference type="AlphaFoldDB" id="Q5H0A5"/>
<evidence type="ECO:0000256" key="1">
    <source>
        <dbReference type="SAM" id="MobiDB-lite"/>
    </source>
</evidence>
<dbReference type="KEGG" id="xoo:XOO2362"/>
<dbReference type="Proteomes" id="UP000006735">
    <property type="component" value="Chromosome"/>
</dbReference>
<accession>Q5H0A5</accession>
<reference evidence="2 3" key="1">
    <citation type="journal article" date="2005" name="Nucleic Acids Res.">
        <title>The genome sequence of Xanthomonas oryzae pathovar oryzae KACC10331, the bacterial blight pathogen of rice.</title>
        <authorList>
            <person name="Lee B.M."/>
            <person name="Park Y.J."/>
            <person name="Park D.S."/>
            <person name="Kang H.W."/>
            <person name="Kim J.G."/>
            <person name="Song E.S."/>
            <person name="Park I.C."/>
            <person name="Yoon U.H."/>
            <person name="Hahn J.H."/>
            <person name="Koo B.S."/>
            <person name="Lee G.B."/>
            <person name="Kim H."/>
            <person name="Park H.S."/>
            <person name="Yoon K.O."/>
            <person name="Kim J.H."/>
            <person name="Jung C.H."/>
            <person name="Koh N.H."/>
            <person name="Seo J.S."/>
            <person name="Go S.J."/>
        </authorList>
    </citation>
    <scope>NUCLEOTIDE SEQUENCE [LARGE SCALE GENOMIC DNA]</scope>
    <source>
        <strain evidence="3">KACC10331 / KXO85</strain>
    </source>
</reference>
<evidence type="ECO:0000313" key="3">
    <source>
        <dbReference type="Proteomes" id="UP000006735"/>
    </source>
</evidence>
<gene>
    <name evidence="2" type="ordered locus">XOO2362</name>
</gene>
<feature type="region of interest" description="Disordered" evidence="1">
    <location>
        <begin position="24"/>
        <end position="44"/>
    </location>
</feature>
<dbReference type="HOGENOM" id="CLU_771486_0_0_6"/>
<name>Q5H0A5_XANOR</name>
<evidence type="ECO:0000313" key="2">
    <source>
        <dbReference type="EMBL" id="AAW75616.1"/>
    </source>
</evidence>